<evidence type="ECO:0000313" key="1">
    <source>
        <dbReference type="EMBL" id="MCR6544427.1"/>
    </source>
</evidence>
<name>A0ABT1Y0N3_9FIRM</name>
<protein>
    <recommendedName>
        <fullName evidence="3">CBM6 domain-containing protein</fullName>
    </recommendedName>
</protein>
<sequence length="203" mass="23268">MMPCHWYGMCPYSQGMQGMQGMQLIQESNEVRLLEEEEEENLQLMRQGPQPILSNQNPSRVLVFRKELTGYPNYGNPSGNADILYTGTQGTWTFNMPPLMAVLLNNTQRIELVIRGALDDHYNVAENRYSATVTFNGQRQNVGQLPFVHGRPAGQQFTNWNELVLNINPRLARLNNRVVIRNTSNVGANDWIALDWMELRFIV</sequence>
<dbReference type="EMBL" id="JANPWE010000001">
    <property type="protein sequence ID" value="MCR6544427.1"/>
    <property type="molecule type" value="Genomic_DNA"/>
</dbReference>
<dbReference type="Proteomes" id="UP001524944">
    <property type="component" value="Unassembled WGS sequence"/>
</dbReference>
<comment type="caution">
    <text evidence="1">The sequence shown here is derived from an EMBL/GenBank/DDBJ whole genome shotgun (WGS) entry which is preliminary data.</text>
</comment>
<proteinExistence type="predicted"/>
<evidence type="ECO:0000313" key="2">
    <source>
        <dbReference type="Proteomes" id="UP001524944"/>
    </source>
</evidence>
<accession>A0ABT1Y0N3</accession>
<organism evidence="1 2">
    <name type="scientific">Dehalobacterium formicoaceticum</name>
    <dbReference type="NCBI Taxonomy" id="51515"/>
    <lineage>
        <taxon>Bacteria</taxon>
        <taxon>Bacillati</taxon>
        <taxon>Bacillota</taxon>
        <taxon>Clostridia</taxon>
        <taxon>Eubacteriales</taxon>
        <taxon>Peptococcaceae</taxon>
        <taxon>Dehalobacterium</taxon>
    </lineage>
</organism>
<reference evidence="1 2" key="1">
    <citation type="submission" date="2022-08" db="EMBL/GenBank/DDBJ databases">
        <title>Proteogenomics of the novel Dehalobacterium formicoaceticum strain EZ94 highlights a key role of methyltransferases during anaerobic dichloromethane degradation.</title>
        <authorList>
            <person name="Wasmund K."/>
        </authorList>
    </citation>
    <scope>NUCLEOTIDE SEQUENCE [LARGE SCALE GENOMIC DNA]</scope>
    <source>
        <strain evidence="1 2">EZ94</strain>
    </source>
</reference>
<dbReference type="RefSeq" id="WP_257912047.1">
    <property type="nucleotide sequence ID" value="NZ_JANPWE010000001.1"/>
</dbReference>
<evidence type="ECO:0008006" key="3">
    <source>
        <dbReference type="Google" id="ProtNLM"/>
    </source>
</evidence>
<gene>
    <name evidence="1" type="ORF">NVS47_02680</name>
</gene>
<keyword evidence="2" id="KW-1185">Reference proteome</keyword>